<evidence type="ECO:0000313" key="7">
    <source>
        <dbReference type="EMBL" id="CAB4645241.1"/>
    </source>
</evidence>
<dbReference type="GO" id="GO:0046872">
    <property type="term" value="F:metal ion binding"/>
    <property type="evidence" value="ECO:0007669"/>
    <property type="project" value="UniProtKB-KW"/>
</dbReference>
<dbReference type="Pfam" id="PF02585">
    <property type="entry name" value="PIG-L"/>
    <property type="match status" value="1"/>
</dbReference>
<dbReference type="InterPro" id="IPR024078">
    <property type="entry name" value="LmbE-like_dom_sf"/>
</dbReference>
<evidence type="ECO:0000313" key="6">
    <source>
        <dbReference type="EMBL" id="CAB4630466.1"/>
    </source>
</evidence>
<dbReference type="HAMAP" id="MF_01696">
    <property type="entry name" value="MshB"/>
    <property type="match status" value="1"/>
</dbReference>
<sequence>MRVNASKRLLLVHAHPDDETINNGATMAKYAAEGVQVTLVTCTRGEEGEVLVESLANLASSRDDKLGEHREIELRNAMVHLGIKDFRFLGSPNKRWRDSGMIGTAQNERKDVFWQADLTEAAQELVKIILEIKPQVLITYDEFGGYGHPDHIKANQVAMLAAELASNQGWKISKIYWNTMPKSVIQMGIDKMKEVGSSFFGADSVDDLPFAKPDELVTSVIKAPDYVEQKLEAMKAHETQISIDGPFFALSNNLGLSVWADEYYTLVKGEKSKPFDESGREIDLFAGVTL</sequence>
<dbReference type="Gene3D" id="3.40.50.10320">
    <property type="entry name" value="LmbE-like"/>
    <property type="match status" value="1"/>
</dbReference>
<keyword evidence="2" id="KW-0378">Hydrolase</keyword>
<dbReference type="EMBL" id="CAEZVA010000010">
    <property type="protein sequence ID" value="CAB4610348.1"/>
    <property type="molecule type" value="Genomic_DNA"/>
</dbReference>
<dbReference type="PANTHER" id="PTHR12993:SF26">
    <property type="entry name" value="1D-MYO-INOSITOL 2-ACETAMIDO-2-DEOXY-ALPHA-D-GLUCOPYRANOSIDE DEACETYLASE"/>
    <property type="match status" value="1"/>
</dbReference>
<dbReference type="AlphaFoldDB" id="A0A6J6C597"/>
<protein>
    <submittedName>
        <fullName evidence="3">Unannotated protein</fullName>
    </submittedName>
</protein>
<evidence type="ECO:0000256" key="1">
    <source>
        <dbReference type="ARBA" id="ARBA00022723"/>
    </source>
</evidence>
<evidence type="ECO:0000256" key="2">
    <source>
        <dbReference type="ARBA" id="ARBA00022801"/>
    </source>
</evidence>
<gene>
    <name evidence="3" type="ORF">UFOPK1508_00089</name>
    <name evidence="4" type="ORF">UFOPK1599_00335</name>
    <name evidence="5" type="ORF">UFOPK1894_00260</name>
    <name evidence="6" type="ORF">UFOPK2139_00193</name>
    <name evidence="7" type="ORF">UFOPK2179_00421</name>
</gene>
<dbReference type="EMBL" id="CAEZSW010000004">
    <property type="protein sequence ID" value="CAB4546442.1"/>
    <property type="molecule type" value="Genomic_DNA"/>
</dbReference>
<dbReference type="EMBL" id="CAEZWC010000027">
    <property type="protein sequence ID" value="CAB4645241.1"/>
    <property type="molecule type" value="Genomic_DNA"/>
</dbReference>
<dbReference type="EMBL" id="CAEZVR010000021">
    <property type="protein sequence ID" value="CAB4630466.1"/>
    <property type="molecule type" value="Genomic_DNA"/>
</dbReference>
<accession>A0A6J6C597</accession>
<dbReference type="GO" id="GO:0035595">
    <property type="term" value="F:N-acetylglucosaminylinositol deacetylase activity"/>
    <property type="evidence" value="ECO:0007669"/>
    <property type="project" value="InterPro"/>
</dbReference>
<evidence type="ECO:0000313" key="4">
    <source>
        <dbReference type="EMBL" id="CAB4557826.1"/>
    </source>
</evidence>
<keyword evidence="1" id="KW-0479">Metal-binding</keyword>
<dbReference type="SUPFAM" id="SSF102588">
    <property type="entry name" value="LmbE-like"/>
    <property type="match status" value="1"/>
</dbReference>
<evidence type="ECO:0000313" key="3">
    <source>
        <dbReference type="EMBL" id="CAB4546442.1"/>
    </source>
</evidence>
<proteinExistence type="inferred from homology"/>
<dbReference type="EMBL" id="CAEZTE010000010">
    <property type="protein sequence ID" value="CAB4557826.1"/>
    <property type="molecule type" value="Genomic_DNA"/>
</dbReference>
<dbReference type="PANTHER" id="PTHR12993">
    <property type="entry name" value="N-ACETYLGLUCOSAMINYL-PHOSPHATIDYLINOSITOL DE-N-ACETYLASE-RELATED"/>
    <property type="match status" value="1"/>
</dbReference>
<dbReference type="NCBIfam" id="TIGR03445">
    <property type="entry name" value="mycothiol_MshB"/>
    <property type="match status" value="1"/>
</dbReference>
<reference evidence="3" key="1">
    <citation type="submission" date="2020-05" db="EMBL/GenBank/DDBJ databases">
        <authorList>
            <person name="Chiriac C."/>
            <person name="Salcher M."/>
            <person name="Ghai R."/>
            <person name="Kavagutti S V."/>
        </authorList>
    </citation>
    <scope>NUCLEOTIDE SEQUENCE</scope>
</reference>
<dbReference type="InterPro" id="IPR017810">
    <property type="entry name" value="Mycothiol_biosynthesis_MshB"/>
</dbReference>
<name>A0A6J6C597_9ZZZZ</name>
<evidence type="ECO:0000313" key="5">
    <source>
        <dbReference type="EMBL" id="CAB4610348.1"/>
    </source>
</evidence>
<dbReference type="InterPro" id="IPR003737">
    <property type="entry name" value="GlcNAc_PI_deacetylase-related"/>
</dbReference>
<organism evidence="3">
    <name type="scientific">freshwater metagenome</name>
    <dbReference type="NCBI Taxonomy" id="449393"/>
    <lineage>
        <taxon>unclassified sequences</taxon>
        <taxon>metagenomes</taxon>
        <taxon>ecological metagenomes</taxon>
    </lineage>
</organism>